<keyword evidence="2" id="KW-1185">Reference proteome</keyword>
<name>A0ABY1N6S4_9RHOB</name>
<protein>
    <submittedName>
        <fullName evidence="1">Uncharacterized protein</fullName>
    </submittedName>
</protein>
<reference evidence="1 2" key="1">
    <citation type="submission" date="2017-05" db="EMBL/GenBank/DDBJ databases">
        <authorList>
            <person name="Varghese N."/>
            <person name="Submissions S."/>
        </authorList>
    </citation>
    <scope>NUCLEOTIDE SEQUENCE [LARGE SCALE GENOMIC DNA]</scope>
    <source>
        <strain evidence="1 2">DSM 29734</strain>
    </source>
</reference>
<accession>A0ABY1N6S4</accession>
<evidence type="ECO:0000313" key="1">
    <source>
        <dbReference type="EMBL" id="SMP01798.1"/>
    </source>
</evidence>
<organism evidence="1 2">
    <name type="scientific">Shimia sagamensis</name>
    <dbReference type="NCBI Taxonomy" id="1566352"/>
    <lineage>
        <taxon>Bacteria</taxon>
        <taxon>Pseudomonadati</taxon>
        <taxon>Pseudomonadota</taxon>
        <taxon>Alphaproteobacteria</taxon>
        <taxon>Rhodobacterales</taxon>
        <taxon>Roseobacteraceae</taxon>
    </lineage>
</organism>
<gene>
    <name evidence="1" type="ORF">SAMN06265373_101167</name>
</gene>
<proteinExistence type="predicted"/>
<dbReference type="EMBL" id="FXTY01000001">
    <property type="protein sequence ID" value="SMP01798.1"/>
    <property type="molecule type" value="Genomic_DNA"/>
</dbReference>
<comment type="caution">
    <text evidence="1">The sequence shown here is derived from an EMBL/GenBank/DDBJ whole genome shotgun (WGS) entry which is preliminary data.</text>
</comment>
<dbReference type="Proteomes" id="UP001157961">
    <property type="component" value="Unassembled WGS sequence"/>
</dbReference>
<evidence type="ECO:0000313" key="2">
    <source>
        <dbReference type="Proteomes" id="UP001157961"/>
    </source>
</evidence>
<sequence>MACLPQILTIIEKNIKIRMCQIVYFQPLKPNYPKVKVDFCKFVTNVSPGWALLMKEHQKQRRHKDLCDQPLLPGCFFQLGT</sequence>